<protein>
    <submittedName>
        <fullName evidence="5">5998_t:CDS:1</fullName>
    </submittedName>
</protein>
<evidence type="ECO:0000259" key="4">
    <source>
        <dbReference type="PROSITE" id="PS51914"/>
    </source>
</evidence>
<feature type="coiled-coil region" evidence="3">
    <location>
        <begin position="1"/>
        <end position="28"/>
    </location>
</feature>
<dbReference type="InterPro" id="IPR009011">
    <property type="entry name" value="Man6P_isomerase_rcpt-bd_dom_sf"/>
</dbReference>
<evidence type="ECO:0000313" key="5">
    <source>
        <dbReference type="EMBL" id="CAG8804785.1"/>
    </source>
</evidence>
<evidence type="ECO:0000256" key="2">
    <source>
        <dbReference type="ARBA" id="ARBA00023157"/>
    </source>
</evidence>
<dbReference type="GO" id="GO:0006491">
    <property type="term" value="P:N-glycan processing"/>
    <property type="evidence" value="ECO:0007669"/>
    <property type="project" value="TreeGrafter"/>
</dbReference>
<dbReference type="AlphaFoldDB" id="A0A9N9K0J3"/>
<dbReference type="InterPro" id="IPR036607">
    <property type="entry name" value="PRKCSH"/>
</dbReference>
<keyword evidence="6" id="KW-1185">Reference proteome</keyword>
<organism evidence="5 6">
    <name type="scientific">Racocetra fulgida</name>
    <dbReference type="NCBI Taxonomy" id="60492"/>
    <lineage>
        <taxon>Eukaryota</taxon>
        <taxon>Fungi</taxon>
        <taxon>Fungi incertae sedis</taxon>
        <taxon>Mucoromycota</taxon>
        <taxon>Glomeromycotina</taxon>
        <taxon>Glomeromycetes</taxon>
        <taxon>Diversisporales</taxon>
        <taxon>Gigasporaceae</taxon>
        <taxon>Racocetra</taxon>
    </lineage>
</organism>
<dbReference type="InterPro" id="IPR039794">
    <property type="entry name" value="Gtb1-like"/>
</dbReference>
<dbReference type="Pfam" id="PF13015">
    <property type="entry name" value="PRKCSH_1"/>
    <property type="match status" value="1"/>
</dbReference>
<keyword evidence="3" id="KW-0175">Coiled coil</keyword>
<keyword evidence="1" id="KW-0732">Signal</keyword>
<proteinExistence type="predicted"/>
<comment type="caution">
    <text evidence="5">The sequence shown here is derived from an EMBL/GenBank/DDBJ whole genome shotgun (WGS) entry which is preliminary data.</text>
</comment>
<dbReference type="PANTHER" id="PTHR12630:SF1">
    <property type="entry name" value="GLUCOSIDASE 2 SUBUNIT BETA"/>
    <property type="match status" value="1"/>
</dbReference>
<keyword evidence="2" id="KW-1015">Disulfide bond</keyword>
<dbReference type="GO" id="GO:0017177">
    <property type="term" value="C:glucosidase II complex"/>
    <property type="evidence" value="ECO:0007669"/>
    <property type="project" value="TreeGrafter"/>
</dbReference>
<dbReference type="EMBL" id="CAJVPZ010076621">
    <property type="protein sequence ID" value="CAG8804785.1"/>
    <property type="molecule type" value="Genomic_DNA"/>
</dbReference>
<dbReference type="SUPFAM" id="SSF50911">
    <property type="entry name" value="Mannose 6-phosphate receptor domain"/>
    <property type="match status" value="1"/>
</dbReference>
<name>A0A9N9K0J3_9GLOM</name>
<evidence type="ECO:0000313" key="6">
    <source>
        <dbReference type="Proteomes" id="UP000789396"/>
    </source>
</evidence>
<dbReference type="OrthoDB" id="28322at2759"/>
<feature type="non-terminal residue" evidence="5">
    <location>
        <position position="134"/>
    </location>
</feature>
<reference evidence="5" key="1">
    <citation type="submission" date="2021-06" db="EMBL/GenBank/DDBJ databases">
        <authorList>
            <person name="Kallberg Y."/>
            <person name="Tangrot J."/>
            <person name="Rosling A."/>
        </authorList>
    </citation>
    <scope>NUCLEOTIDE SEQUENCE</scope>
    <source>
        <strain evidence="5">IN212</strain>
    </source>
</reference>
<evidence type="ECO:0000256" key="1">
    <source>
        <dbReference type="ARBA" id="ARBA00022729"/>
    </source>
</evidence>
<sequence length="134" mass="15126">LSAARSAYEGAEQEQKDIEDSIDEINSKLSLNYGLKDEFATLDDECFDHDSGDNFAKWIGAESKDDPQHYTQMLYENGARCWNGPARSVKVYLECGAENQILSVSEPEKCEYHMKMITPAVCLENNSPKIVHDE</sequence>
<dbReference type="PANTHER" id="PTHR12630">
    <property type="entry name" value="N-LINKED OLIGOSACCHARIDE PROCESSING"/>
    <property type="match status" value="1"/>
</dbReference>
<feature type="non-terminal residue" evidence="5">
    <location>
        <position position="1"/>
    </location>
</feature>
<dbReference type="InterPro" id="IPR044865">
    <property type="entry name" value="MRH_dom"/>
</dbReference>
<dbReference type="Proteomes" id="UP000789396">
    <property type="component" value="Unassembled WGS sequence"/>
</dbReference>
<feature type="domain" description="MRH" evidence="4">
    <location>
        <begin position="1"/>
        <end position="124"/>
    </location>
</feature>
<evidence type="ECO:0000256" key="3">
    <source>
        <dbReference type="SAM" id="Coils"/>
    </source>
</evidence>
<dbReference type="PROSITE" id="PS51914">
    <property type="entry name" value="MRH"/>
    <property type="match status" value="1"/>
</dbReference>
<accession>A0A9N9K0J3</accession>
<gene>
    <name evidence="5" type="ORF">RFULGI_LOCUS18107</name>
</gene>
<dbReference type="Gene3D" id="2.70.130.10">
    <property type="entry name" value="Mannose-6-phosphate receptor binding domain"/>
    <property type="match status" value="1"/>
</dbReference>